<feature type="domain" description="Putative plant transposon protein" evidence="1">
    <location>
        <begin position="7"/>
        <end position="83"/>
    </location>
</feature>
<dbReference type="Pfam" id="PF20167">
    <property type="entry name" value="Transposase_32"/>
    <property type="match status" value="1"/>
</dbReference>
<organism evidence="2 3">
    <name type="scientific">Solanum tuberosum</name>
    <name type="common">Potato</name>
    <dbReference type="NCBI Taxonomy" id="4113"/>
    <lineage>
        <taxon>Eukaryota</taxon>
        <taxon>Viridiplantae</taxon>
        <taxon>Streptophyta</taxon>
        <taxon>Embryophyta</taxon>
        <taxon>Tracheophyta</taxon>
        <taxon>Spermatophyta</taxon>
        <taxon>Magnoliopsida</taxon>
        <taxon>eudicotyledons</taxon>
        <taxon>Gunneridae</taxon>
        <taxon>Pentapetalae</taxon>
        <taxon>asterids</taxon>
        <taxon>lamiids</taxon>
        <taxon>Solanales</taxon>
        <taxon>Solanaceae</taxon>
        <taxon>Solanoideae</taxon>
        <taxon>Solaneae</taxon>
        <taxon>Solanum</taxon>
    </lineage>
</organism>
<evidence type="ECO:0000313" key="2">
    <source>
        <dbReference type="EMBL" id="KAH0768966.1"/>
    </source>
</evidence>
<reference evidence="2 3" key="1">
    <citation type="journal article" date="2021" name="bioRxiv">
        <title>Chromosome-scale and haplotype-resolved genome assembly of a tetraploid potato cultivar.</title>
        <authorList>
            <person name="Sun H."/>
            <person name="Jiao W.-B."/>
            <person name="Krause K."/>
            <person name="Campoy J.A."/>
            <person name="Goel M."/>
            <person name="Folz-Donahue K."/>
            <person name="Kukat C."/>
            <person name="Huettel B."/>
            <person name="Schneeberger K."/>
        </authorList>
    </citation>
    <scope>NUCLEOTIDE SEQUENCE [LARGE SCALE GENOMIC DNA]</scope>
    <source>
        <strain evidence="2">SolTubOtavaFocal</strain>
        <tissue evidence="2">Leaves</tissue>
    </source>
</reference>
<accession>A0ABQ7VKA8</accession>
<dbReference type="InterPro" id="IPR046796">
    <property type="entry name" value="Transposase_32_dom"/>
</dbReference>
<sequence length="152" mass="16797">MRLLQELYMGFIFQDPSECNISVVREFYANWKPDALSHFVTVRGMEVPLTPSAINQILGIADASFDVLTGINISPPCQQIRHALCGGAVYCEMDLAWVPWLSPVISLCSHELGSSGVVKNCLELFDTTTAFYQGDERSKTKGPENMHGPTLT</sequence>
<evidence type="ECO:0000259" key="1">
    <source>
        <dbReference type="Pfam" id="PF20167"/>
    </source>
</evidence>
<comment type="caution">
    <text evidence="2">The sequence shown here is derived from an EMBL/GenBank/DDBJ whole genome shotgun (WGS) entry which is preliminary data.</text>
</comment>
<dbReference type="Proteomes" id="UP000826656">
    <property type="component" value="Unassembled WGS sequence"/>
</dbReference>
<name>A0ABQ7VKA8_SOLTU</name>
<keyword evidence="3" id="KW-1185">Reference proteome</keyword>
<proteinExistence type="predicted"/>
<protein>
    <recommendedName>
        <fullName evidence="1">Putative plant transposon protein domain-containing protein</fullName>
    </recommendedName>
</protein>
<dbReference type="EMBL" id="JAIVGD010000011">
    <property type="protein sequence ID" value="KAH0768966.1"/>
    <property type="molecule type" value="Genomic_DNA"/>
</dbReference>
<gene>
    <name evidence="2" type="ORF">KY290_012947</name>
</gene>
<evidence type="ECO:0000313" key="3">
    <source>
        <dbReference type="Proteomes" id="UP000826656"/>
    </source>
</evidence>